<dbReference type="InterPro" id="IPR029032">
    <property type="entry name" value="AhpD-like"/>
</dbReference>
<comment type="caution">
    <text evidence="2">The sequence shown here is derived from an EMBL/GenBank/DDBJ whole genome shotgun (WGS) entry which is preliminary data.</text>
</comment>
<dbReference type="Gene3D" id="1.20.1290.10">
    <property type="entry name" value="AhpD-like"/>
    <property type="match status" value="1"/>
</dbReference>
<dbReference type="AlphaFoldDB" id="A0A6I2F8X5"/>
<feature type="domain" description="Carboxymuconolactone decarboxylase-like" evidence="1">
    <location>
        <begin position="20"/>
        <end position="83"/>
    </location>
</feature>
<evidence type="ECO:0000313" key="2">
    <source>
        <dbReference type="EMBL" id="MRG60694.1"/>
    </source>
</evidence>
<organism evidence="2 3">
    <name type="scientific">Agromyces agglutinans</name>
    <dbReference type="NCBI Taxonomy" id="2662258"/>
    <lineage>
        <taxon>Bacteria</taxon>
        <taxon>Bacillati</taxon>
        <taxon>Actinomycetota</taxon>
        <taxon>Actinomycetes</taxon>
        <taxon>Micrococcales</taxon>
        <taxon>Microbacteriaceae</taxon>
        <taxon>Agromyces</taxon>
    </lineage>
</organism>
<reference evidence="2 3" key="1">
    <citation type="submission" date="2019-10" db="EMBL/GenBank/DDBJ databases">
        <authorList>
            <person name="Nie G."/>
            <person name="Ming H."/>
            <person name="Yi B."/>
        </authorList>
    </citation>
    <scope>NUCLEOTIDE SEQUENCE [LARGE SCALE GENOMIC DNA]</scope>
    <source>
        <strain evidence="2 3">CFH 90414</strain>
    </source>
</reference>
<accession>A0A6I2F8X5</accession>
<protein>
    <recommendedName>
        <fullName evidence="1">Carboxymuconolactone decarboxylase-like domain-containing protein</fullName>
    </recommendedName>
</protein>
<dbReference type="EMBL" id="WJIF01000007">
    <property type="protein sequence ID" value="MRG60694.1"/>
    <property type="molecule type" value="Genomic_DNA"/>
</dbReference>
<dbReference type="InterPro" id="IPR003779">
    <property type="entry name" value="CMD-like"/>
</dbReference>
<evidence type="ECO:0000313" key="3">
    <source>
        <dbReference type="Proteomes" id="UP000431080"/>
    </source>
</evidence>
<sequence length="108" mass="11115">MNAERVGENDFVRFDLDSVPVVDPKTMALSRIAALIAMGGAEPSFGSLTDAAVSAGATAGEIVDLLMGIVDVVGVPRAVAAAPQLALALGHDLDEVTDERRTGRGWAP</sequence>
<name>A0A6I2F8X5_9MICO</name>
<dbReference type="SUPFAM" id="SSF69118">
    <property type="entry name" value="AhpD-like"/>
    <property type="match status" value="1"/>
</dbReference>
<proteinExistence type="predicted"/>
<dbReference type="Proteomes" id="UP000431080">
    <property type="component" value="Unassembled WGS sequence"/>
</dbReference>
<dbReference type="Pfam" id="PF02627">
    <property type="entry name" value="CMD"/>
    <property type="match status" value="1"/>
</dbReference>
<keyword evidence="3" id="KW-1185">Reference proteome</keyword>
<evidence type="ECO:0000259" key="1">
    <source>
        <dbReference type="Pfam" id="PF02627"/>
    </source>
</evidence>
<dbReference type="GO" id="GO:0051920">
    <property type="term" value="F:peroxiredoxin activity"/>
    <property type="evidence" value="ECO:0007669"/>
    <property type="project" value="InterPro"/>
</dbReference>
<gene>
    <name evidence="2" type="ORF">GE115_12560</name>
</gene>